<dbReference type="Proteomes" id="UP000824166">
    <property type="component" value="Unassembled WGS sequence"/>
</dbReference>
<name>A0ABS6I2A1_9MICC</name>
<dbReference type="Pfam" id="PF03632">
    <property type="entry name" value="Glyco_hydro_65m"/>
    <property type="match status" value="1"/>
</dbReference>
<keyword evidence="5" id="KW-0378">Hydrolase</keyword>
<feature type="domain" description="Glycoside hydrolase family 65 central catalytic" evidence="2">
    <location>
        <begin position="570"/>
        <end position="965"/>
    </location>
</feature>
<comment type="caution">
    <text evidence="5">The sequence shown here is derived from an EMBL/GenBank/DDBJ whole genome shotgun (WGS) entry which is preliminary data.</text>
</comment>
<dbReference type="Pfam" id="PF03633">
    <property type="entry name" value="Glyco_hydro_65C"/>
    <property type="match status" value="1"/>
</dbReference>
<dbReference type="InterPro" id="IPR006439">
    <property type="entry name" value="HAD-SF_hydro_IA"/>
</dbReference>
<dbReference type="InterPro" id="IPR005195">
    <property type="entry name" value="Glyco_hydro_65_M"/>
</dbReference>
<dbReference type="InterPro" id="IPR005194">
    <property type="entry name" value="Glyco_hydro_65_C"/>
</dbReference>
<evidence type="ECO:0000313" key="5">
    <source>
        <dbReference type="EMBL" id="MBU8865784.1"/>
    </source>
</evidence>
<sequence>MKGSPTAAAARPPYDAVILDLDGVVTTTATVHQAAWKDAYEAIIRDPRFPPDADRRAFKPGDYFGLLDGKPREQGLMDLMASRGVRIPAGLPSDPTGEWTAFGLGALKNKAYLARLRTDGVKTYPGTVQFLAGLKASGVPTAVVTSSRNATAVLAAAGMEDTFAVVLDGTTATAMGLPGKPSPEVFLEAAHRLNVPPTRAVVIEDSVAGVESAHRGGFGLVVGIDRRGIRNQLEAAGASVVLNDVSELDLGLVMGEPWQLIFEGTDPDHEGHREALTTLGNGYMGVRGAVMESNRTTRYAGMYLAGVFNRVPSGAGQETVFEEHMVNGPDCLPMDLRLEGGSWWSRDGLRVIHERRTLQMDKAVLARRLVLESPDGRRLEVSEARLVSMADPHLMALKTRITPLGWSGLIGIRVGVDVGVRNANLPEPPLTGRKHLTDRTTFDGAGADQANTLMVEAETSQSQIRIGVGLRADVGGIEGIPGSKGAFHFRTFESHCSDGAAVTVTRIVAVVTSRDRPISSAGTAAAASLVRAGTDFDKLLRAHEAAWQRTIRPFKVELDAPAQVKLVLNLHLFHLLQTLTRHTSELDVGVPARGLHGEGYRGHVFWDELFVLPVLTSRTPDVARALLDYRWRRLPAARQAAAGGGLPGARFPWQSGSDGTEETPRWLYNARSGRMVPDHSHLQRHVGLAVAFNAWQYFEATNDLAWLSRKGADLVVEVARYFAAVAEYDSADHRYHIRGVVGPDEYHTCLPGNRNPGLDDNAYTNVMAAWVCACAAGIPDTFSGHELADLLERLCVTEHEVARWSRLSRAMFVPFTKDGIISQFAGYDRLEELDWDKYRQRYDNIERLDLILEAEGDDVNRYKLAKQADVLMLPYLMGRQGLISFLGRLGYALQPEQLDRTVEYYLARTAHGSTLSRVAHASVLAALDPERAWESFREALDADLDDTQHGTTKAGIHLGAMAGTIDVVQRSFAGLRLDRMGLSFTPNMPHGLRSVSFHVTYRGHFMDIQLKDGRIRISSAPGDAPPVRVTVHGQTVMLACGDTRSFRMQSTRRSDRQ</sequence>
<proteinExistence type="predicted"/>
<accession>A0ABS6I2A1</accession>
<dbReference type="PANTHER" id="PTHR11051:SF8">
    <property type="entry name" value="PROTEIN-GLUCOSYLGALACTOSYLHYDROXYLYSINE GLUCOSIDASE"/>
    <property type="match status" value="1"/>
</dbReference>
<dbReference type="SFLD" id="SFLDS00003">
    <property type="entry name" value="Haloacid_Dehalogenase"/>
    <property type="match status" value="1"/>
</dbReference>
<feature type="domain" description="Glycoside hydrolase family 65 N-terminal" evidence="4">
    <location>
        <begin position="263"/>
        <end position="514"/>
    </location>
</feature>
<dbReference type="Pfam" id="PF03636">
    <property type="entry name" value="Glyco_hydro_65N"/>
    <property type="match status" value="1"/>
</dbReference>
<evidence type="ECO:0000259" key="2">
    <source>
        <dbReference type="Pfam" id="PF03632"/>
    </source>
</evidence>
<feature type="domain" description="Glycoside hydrolase family 65 C-terminal" evidence="3">
    <location>
        <begin position="975"/>
        <end position="1036"/>
    </location>
</feature>
<evidence type="ECO:0000259" key="3">
    <source>
        <dbReference type="Pfam" id="PF03633"/>
    </source>
</evidence>
<evidence type="ECO:0000256" key="1">
    <source>
        <dbReference type="ARBA" id="ARBA00023295"/>
    </source>
</evidence>
<evidence type="ECO:0000259" key="4">
    <source>
        <dbReference type="Pfam" id="PF03636"/>
    </source>
</evidence>
<gene>
    <name evidence="5" type="ORF">KSW38_05705</name>
</gene>
<keyword evidence="1" id="KW-0326">Glycosidase</keyword>
<dbReference type="EMBL" id="JAHOPC010000002">
    <property type="protein sequence ID" value="MBU8865784.1"/>
    <property type="molecule type" value="Genomic_DNA"/>
</dbReference>
<dbReference type="NCBIfam" id="TIGR01509">
    <property type="entry name" value="HAD-SF-IA-v3"/>
    <property type="match status" value="1"/>
</dbReference>
<evidence type="ECO:0000313" key="6">
    <source>
        <dbReference type="Proteomes" id="UP000824166"/>
    </source>
</evidence>
<organism evidence="5 6">
    <name type="scientific">Paenarthrobacter aromaticivorans</name>
    <dbReference type="NCBI Taxonomy" id="2849150"/>
    <lineage>
        <taxon>Bacteria</taxon>
        <taxon>Bacillati</taxon>
        <taxon>Actinomycetota</taxon>
        <taxon>Actinomycetes</taxon>
        <taxon>Micrococcales</taxon>
        <taxon>Micrococcaceae</taxon>
        <taxon>Paenarthrobacter</taxon>
    </lineage>
</organism>
<dbReference type="GO" id="GO:0016787">
    <property type="term" value="F:hydrolase activity"/>
    <property type="evidence" value="ECO:0007669"/>
    <property type="project" value="UniProtKB-KW"/>
</dbReference>
<dbReference type="RefSeq" id="WP_216923617.1">
    <property type="nucleotide sequence ID" value="NZ_JAHOPC010000002.1"/>
</dbReference>
<dbReference type="InterPro" id="IPR005196">
    <property type="entry name" value="Glyco_hydro_65_N"/>
</dbReference>
<reference evidence="5 6" key="1">
    <citation type="submission" date="2021-06" db="EMBL/GenBank/DDBJ databases">
        <authorList>
            <person name="Jeong J.W."/>
        </authorList>
    </citation>
    <scope>NUCLEOTIDE SEQUENCE [LARGE SCALE GENOMIC DNA]</scope>
    <source>
        <strain evidence="5 6">MMS21-TAE1-1</strain>
    </source>
</reference>
<protein>
    <submittedName>
        <fullName evidence="5">HAD-IA family hydrolase</fullName>
    </submittedName>
</protein>
<dbReference type="SFLD" id="SFLDG01129">
    <property type="entry name" value="C1.5:_HAD__Beta-PGM__Phosphata"/>
    <property type="match status" value="1"/>
</dbReference>
<dbReference type="PANTHER" id="PTHR11051">
    <property type="entry name" value="GLYCOSYL HYDROLASE-RELATED"/>
    <property type="match status" value="1"/>
</dbReference>
<keyword evidence="6" id="KW-1185">Reference proteome</keyword>
<dbReference type="Pfam" id="PF00702">
    <property type="entry name" value="Hydrolase"/>
    <property type="match status" value="1"/>
</dbReference>